<feature type="region of interest" description="Disordered" evidence="1">
    <location>
        <begin position="1"/>
        <end position="29"/>
    </location>
</feature>
<dbReference type="AlphaFoldDB" id="A0A1I3MTI9"/>
<gene>
    <name evidence="2" type="ORF">SAMN05216275_1067</name>
</gene>
<sequence>MTSRNVWTRPAGAPAGTVGPDLRGADGWE</sequence>
<keyword evidence="3" id="KW-1185">Reference proteome</keyword>
<evidence type="ECO:0000313" key="2">
    <source>
        <dbReference type="EMBL" id="SFJ00333.1"/>
    </source>
</evidence>
<protein>
    <submittedName>
        <fullName evidence="2">Uncharacterized protein</fullName>
    </submittedName>
</protein>
<evidence type="ECO:0000313" key="3">
    <source>
        <dbReference type="Proteomes" id="UP000199111"/>
    </source>
</evidence>
<name>A0A1I3MTI9_9ACTN</name>
<dbReference type="Proteomes" id="UP000199111">
    <property type="component" value="Unassembled WGS sequence"/>
</dbReference>
<accession>A0A1I3MTI9</accession>
<proteinExistence type="predicted"/>
<organism evidence="2 3">
    <name type="scientific">Streptosporangium canum</name>
    <dbReference type="NCBI Taxonomy" id="324952"/>
    <lineage>
        <taxon>Bacteria</taxon>
        <taxon>Bacillati</taxon>
        <taxon>Actinomycetota</taxon>
        <taxon>Actinomycetes</taxon>
        <taxon>Streptosporangiales</taxon>
        <taxon>Streptosporangiaceae</taxon>
        <taxon>Streptosporangium</taxon>
    </lineage>
</organism>
<dbReference type="EMBL" id="FOQY01000006">
    <property type="protein sequence ID" value="SFJ00333.1"/>
    <property type="molecule type" value="Genomic_DNA"/>
</dbReference>
<reference evidence="3" key="1">
    <citation type="submission" date="2016-10" db="EMBL/GenBank/DDBJ databases">
        <authorList>
            <person name="Varghese N."/>
            <person name="Submissions S."/>
        </authorList>
    </citation>
    <scope>NUCLEOTIDE SEQUENCE [LARGE SCALE GENOMIC DNA]</scope>
    <source>
        <strain evidence="3">CGMCC 4.2126</strain>
    </source>
</reference>
<evidence type="ECO:0000256" key="1">
    <source>
        <dbReference type="SAM" id="MobiDB-lite"/>
    </source>
</evidence>